<dbReference type="PANTHER" id="PTHR19959">
    <property type="entry name" value="KINESIN LIGHT CHAIN"/>
    <property type="match status" value="1"/>
</dbReference>
<proteinExistence type="predicted"/>
<sequence>MSESDILPEGPLVNLTAAEVEETVTQSMPDYHEDEDLELHMAITMSLEEPDAETTEDTMGDNMPIDEEEQAELDQALFLSNLPPDICDEQLAVLHQARVNGANSAQDALDLAYTAKQLLECGEPDAVRNVMGLMHQAVGLAPEGSDLKASLVRGLSDIESRVKVNKLHSSAIQLIQQSGDCTAIDNAVQLMEKVINLTPDGHADKAALLNNLGNAFCRRFDHLGELKDIENAIDVKQQAVDLSLDGHADRAGWLNNLGNAFSRRFEWLGELKDIENAIDVKQQAVDLTPDGHADKAALLSNLGNAFQSRFERLGELKDIENVIDVKQQAIDLTPDGHADKAGWLSNLGNAFSRRFERLGELKDIENAIDVKQQAVDLTPDGHADKAACLNNLGNAFQNIENAIDVKQQAVDLTPDGHDDKAGLLSNLGYAFSRRFERLGELKDIENAIDVKRQAVDLTPDGHADKAGRLSNLGSAFQSRFERLGELKDIENAIDVMEQAVDLTLDGHADKAGRLSNLGNAFQSRFELNVLAVDLTPDGHADKAGQLNNLGTAFSRRFERLGELKDIENEIDVKRQAVDLTPDGHADKAEWLNNLGTAFFRRFECLGELKDIENAIDVNRQAVDLTPDGHADKAGWLNNLGTAFFRRFECLGELKDLENAIDVKQQAVDLTPDGHDDRAGRLNNLGSAFQSRFERLGELKDIENAVDLTPDGHADKAALLNNLGTAFFRRFECLGELKNITEATVAYNQAAENTSSHPSTRYVAACRWANLCSKYQSPSSALDAYTVILEKISQVVWYGQTVRRRKSLMSSGVAGGSIANELSRVSQALDNAGTSNFQSIDSEIKQQSAEEEAKNHRKLAARYEELLQQVRELDGFGSFLRPKKFSELAPAARNGPVAVVNVAELCCDALVLCTSGEIVHVPLPTFSHKNAETLRSNLLSSLQAHDVWVNRNGDRKATLWAGKDKSDHFISVLTGLWSHVVQPILSELEQVLYKNAHHSLPYITWCATGALAFLPLHAAGIYGSSDPTKDMNISDFAVSSYTTTLTAMLVSGSKPKQDPTQTPSILIVSQPGTPNMPPLPGTVKEVEVIQHYASPDHTCHLTHEFATVDAVLGQMGKLEIIHLACHGIQDLKNPLSSAFALYDGKLELNALMRLSLENAELAVLSACQTATGDENLPEEAVHLAAGMLAVGYPGVIATMWSIGDKDAPLISDKVYANLLGPRNDTEGQKVKLTPAYALHEAVKHLRKEVGETNFVKWVPFIHFGV</sequence>
<dbReference type="InterPro" id="IPR019734">
    <property type="entry name" value="TPR_rpt"/>
</dbReference>
<keyword evidence="1" id="KW-0175">Coiled coil</keyword>
<dbReference type="SMART" id="SM00028">
    <property type="entry name" value="TPR"/>
    <property type="match status" value="7"/>
</dbReference>
<gene>
    <name evidence="3" type="ORF">K435DRAFT_887993</name>
</gene>
<dbReference type="OrthoDB" id="9991317at2759"/>
<evidence type="ECO:0000313" key="4">
    <source>
        <dbReference type="Proteomes" id="UP000297245"/>
    </source>
</evidence>
<accession>A0A4S8KRH0</accession>
<dbReference type="SUPFAM" id="SSF48452">
    <property type="entry name" value="TPR-like"/>
    <property type="match status" value="3"/>
</dbReference>
<dbReference type="Gene3D" id="1.25.40.10">
    <property type="entry name" value="Tetratricopeptide repeat domain"/>
    <property type="match status" value="5"/>
</dbReference>
<dbReference type="Proteomes" id="UP000297245">
    <property type="component" value="Unassembled WGS sequence"/>
</dbReference>
<dbReference type="Pfam" id="PF12770">
    <property type="entry name" value="CHAT"/>
    <property type="match status" value="1"/>
</dbReference>
<dbReference type="InterPro" id="IPR011990">
    <property type="entry name" value="TPR-like_helical_dom_sf"/>
</dbReference>
<dbReference type="InterPro" id="IPR024983">
    <property type="entry name" value="CHAT_dom"/>
</dbReference>
<dbReference type="EMBL" id="ML180207">
    <property type="protein sequence ID" value="THU78366.1"/>
    <property type="molecule type" value="Genomic_DNA"/>
</dbReference>
<dbReference type="PANTHER" id="PTHR19959:SF119">
    <property type="entry name" value="FUNGAL LIPASE-LIKE DOMAIN-CONTAINING PROTEIN"/>
    <property type="match status" value="1"/>
</dbReference>
<organism evidence="3 4">
    <name type="scientific">Dendrothele bispora (strain CBS 962.96)</name>
    <dbReference type="NCBI Taxonomy" id="1314807"/>
    <lineage>
        <taxon>Eukaryota</taxon>
        <taxon>Fungi</taxon>
        <taxon>Dikarya</taxon>
        <taxon>Basidiomycota</taxon>
        <taxon>Agaricomycotina</taxon>
        <taxon>Agaricomycetes</taxon>
        <taxon>Agaricomycetidae</taxon>
        <taxon>Agaricales</taxon>
        <taxon>Agaricales incertae sedis</taxon>
        <taxon>Dendrothele</taxon>
    </lineage>
</organism>
<keyword evidence="4" id="KW-1185">Reference proteome</keyword>
<protein>
    <recommendedName>
        <fullName evidence="2">CHAT domain-containing protein</fullName>
    </recommendedName>
</protein>
<feature type="domain" description="CHAT" evidence="2">
    <location>
        <begin position="972"/>
        <end position="1263"/>
    </location>
</feature>
<dbReference type="AlphaFoldDB" id="A0A4S8KRH0"/>
<reference evidence="3 4" key="1">
    <citation type="journal article" date="2019" name="Nat. Ecol. Evol.">
        <title>Megaphylogeny resolves global patterns of mushroom evolution.</title>
        <authorList>
            <person name="Varga T."/>
            <person name="Krizsan K."/>
            <person name="Foldi C."/>
            <person name="Dima B."/>
            <person name="Sanchez-Garcia M."/>
            <person name="Sanchez-Ramirez S."/>
            <person name="Szollosi G.J."/>
            <person name="Szarkandi J.G."/>
            <person name="Papp V."/>
            <person name="Albert L."/>
            <person name="Andreopoulos W."/>
            <person name="Angelini C."/>
            <person name="Antonin V."/>
            <person name="Barry K.W."/>
            <person name="Bougher N.L."/>
            <person name="Buchanan P."/>
            <person name="Buyck B."/>
            <person name="Bense V."/>
            <person name="Catcheside P."/>
            <person name="Chovatia M."/>
            <person name="Cooper J."/>
            <person name="Damon W."/>
            <person name="Desjardin D."/>
            <person name="Finy P."/>
            <person name="Geml J."/>
            <person name="Haridas S."/>
            <person name="Hughes K."/>
            <person name="Justo A."/>
            <person name="Karasinski D."/>
            <person name="Kautmanova I."/>
            <person name="Kiss B."/>
            <person name="Kocsube S."/>
            <person name="Kotiranta H."/>
            <person name="LaButti K.M."/>
            <person name="Lechner B.E."/>
            <person name="Liimatainen K."/>
            <person name="Lipzen A."/>
            <person name="Lukacs Z."/>
            <person name="Mihaltcheva S."/>
            <person name="Morgado L.N."/>
            <person name="Niskanen T."/>
            <person name="Noordeloos M.E."/>
            <person name="Ohm R.A."/>
            <person name="Ortiz-Santana B."/>
            <person name="Ovrebo C."/>
            <person name="Racz N."/>
            <person name="Riley R."/>
            <person name="Savchenko A."/>
            <person name="Shiryaev A."/>
            <person name="Soop K."/>
            <person name="Spirin V."/>
            <person name="Szebenyi C."/>
            <person name="Tomsovsky M."/>
            <person name="Tulloss R.E."/>
            <person name="Uehling J."/>
            <person name="Grigoriev I.V."/>
            <person name="Vagvolgyi C."/>
            <person name="Papp T."/>
            <person name="Martin F.M."/>
            <person name="Miettinen O."/>
            <person name="Hibbett D.S."/>
            <person name="Nagy L.G."/>
        </authorList>
    </citation>
    <scope>NUCLEOTIDE SEQUENCE [LARGE SCALE GENOMIC DNA]</scope>
    <source>
        <strain evidence="3 4">CBS 962.96</strain>
    </source>
</reference>
<feature type="coiled-coil region" evidence="1">
    <location>
        <begin position="845"/>
        <end position="872"/>
    </location>
</feature>
<evidence type="ECO:0000259" key="2">
    <source>
        <dbReference type="Pfam" id="PF12770"/>
    </source>
</evidence>
<evidence type="ECO:0000313" key="3">
    <source>
        <dbReference type="EMBL" id="THU78366.1"/>
    </source>
</evidence>
<name>A0A4S8KRH0_DENBC</name>
<evidence type="ECO:0000256" key="1">
    <source>
        <dbReference type="SAM" id="Coils"/>
    </source>
</evidence>